<feature type="transmembrane region" description="Helical" evidence="1">
    <location>
        <begin position="35"/>
        <end position="56"/>
    </location>
</feature>
<name>A0A2J6PXU1_9HELO</name>
<feature type="signal peptide" evidence="2">
    <location>
        <begin position="1"/>
        <end position="19"/>
    </location>
</feature>
<dbReference type="Proteomes" id="UP000235672">
    <property type="component" value="Unassembled WGS sequence"/>
</dbReference>
<dbReference type="AlphaFoldDB" id="A0A2J6PXU1"/>
<sequence>MLKLVIIPTAMLVVPFAMSLSPSTLHLRCVVSKGSGFVTVLFLGSLSIPLCSADYVGECVMKVRSRGSLRYHLYQRERTPKG</sequence>
<evidence type="ECO:0000256" key="2">
    <source>
        <dbReference type="SAM" id="SignalP"/>
    </source>
</evidence>
<keyword evidence="4" id="KW-1185">Reference proteome</keyword>
<accession>A0A2J6PXU1</accession>
<gene>
    <name evidence="3" type="ORF">NA56DRAFT_725659</name>
</gene>
<organism evidence="3 4">
    <name type="scientific">Hyaloscypha hepaticicola</name>
    <dbReference type="NCBI Taxonomy" id="2082293"/>
    <lineage>
        <taxon>Eukaryota</taxon>
        <taxon>Fungi</taxon>
        <taxon>Dikarya</taxon>
        <taxon>Ascomycota</taxon>
        <taxon>Pezizomycotina</taxon>
        <taxon>Leotiomycetes</taxon>
        <taxon>Helotiales</taxon>
        <taxon>Hyaloscyphaceae</taxon>
        <taxon>Hyaloscypha</taxon>
    </lineage>
</organism>
<evidence type="ECO:0000256" key="1">
    <source>
        <dbReference type="SAM" id="Phobius"/>
    </source>
</evidence>
<keyword evidence="2" id="KW-0732">Signal</keyword>
<feature type="chain" id="PRO_5014324538" description="Secreted protein" evidence="2">
    <location>
        <begin position="20"/>
        <end position="82"/>
    </location>
</feature>
<proteinExistence type="predicted"/>
<reference evidence="3 4" key="1">
    <citation type="submission" date="2016-05" db="EMBL/GenBank/DDBJ databases">
        <title>A degradative enzymes factory behind the ericoid mycorrhizal symbiosis.</title>
        <authorList>
            <consortium name="DOE Joint Genome Institute"/>
            <person name="Martino E."/>
            <person name="Morin E."/>
            <person name="Grelet G."/>
            <person name="Kuo A."/>
            <person name="Kohler A."/>
            <person name="Daghino S."/>
            <person name="Barry K."/>
            <person name="Choi C."/>
            <person name="Cichocki N."/>
            <person name="Clum A."/>
            <person name="Copeland A."/>
            <person name="Hainaut M."/>
            <person name="Haridas S."/>
            <person name="Labutti K."/>
            <person name="Lindquist E."/>
            <person name="Lipzen A."/>
            <person name="Khouja H.-R."/>
            <person name="Murat C."/>
            <person name="Ohm R."/>
            <person name="Olson A."/>
            <person name="Spatafora J."/>
            <person name="Veneault-Fourrey C."/>
            <person name="Henrissat B."/>
            <person name="Grigoriev I."/>
            <person name="Martin F."/>
            <person name="Perotto S."/>
        </authorList>
    </citation>
    <scope>NUCLEOTIDE SEQUENCE [LARGE SCALE GENOMIC DNA]</scope>
    <source>
        <strain evidence="3 4">UAMH 7357</strain>
    </source>
</reference>
<evidence type="ECO:0000313" key="4">
    <source>
        <dbReference type="Proteomes" id="UP000235672"/>
    </source>
</evidence>
<evidence type="ECO:0000313" key="3">
    <source>
        <dbReference type="EMBL" id="PMD18845.1"/>
    </source>
</evidence>
<keyword evidence="1" id="KW-1133">Transmembrane helix</keyword>
<dbReference type="EMBL" id="KZ613492">
    <property type="protein sequence ID" value="PMD18845.1"/>
    <property type="molecule type" value="Genomic_DNA"/>
</dbReference>
<keyword evidence="1" id="KW-0812">Transmembrane</keyword>
<keyword evidence="1" id="KW-0472">Membrane</keyword>
<evidence type="ECO:0008006" key="5">
    <source>
        <dbReference type="Google" id="ProtNLM"/>
    </source>
</evidence>
<protein>
    <recommendedName>
        <fullName evidence="5">Secreted protein</fullName>
    </recommendedName>
</protein>
<feature type="non-terminal residue" evidence="3">
    <location>
        <position position="82"/>
    </location>
</feature>